<dbReference type="Proteomes" id="UP000887567">
    <property type="component" value="Unplaced"/>
</dbReference>
<dbReference type="GeneID" id="110236120"/>
<accession>A0A913X127</accession>
<organism evidence="2 3">
    <name type="scientific">Exaiptasia diaphana</name>
    <name type="common">Tropical sea anemone</name>
    <name type="synonym">Aiptasia pulchella</name>
    <dbReference type="NCBI Taxonomy" id="2652724"/>
    <lineage>
        <taxon>Eukaryota</taxon>
        <taxon>Metazoa</taxon>
        <taxon>Cnidaria</taxon>
        <taxon>Anthozoa</taxon>
        <taxon>Hexacorallia</taxon>
        <taxon>Actiniaria</taxon>
        <taxon>Aiptasiidae</taxon>
        <taxon>Exaiptasia</taxon>
    </lineage>
</organism>
<dbReference type="AlphaFoldDB" id="A0A913X127"/>
<dbReference type="PANTHER" id="PTHR21588">
    <property type="entry name" value="COILED-COIL-HELIX-COILED-COIL-HELIX DOMAIN CONTAINING 6"/>
    <property type="match status" value="1"/>
</dbReference>
<dbReference type="OMA" id="DINTIWK"/>
<dbReference type="RefSeq" id="XP_020897264.1">
    <property type="nucleotide sequence ID" value="XM_021041605.1"/>
</dbReference>
<dbReference type="KEGG" id="epa:110236120"/>
<dbReference type="PANTHER" id="PTHR21588:SF18">
    <property type="entry name" value="MICOS COMPLEX SUBUNIT MIC19"/>
    <property type="match status" value="1"/>
</dbReference>
<dbReference type="GO" id="GO:0007007">
    <property type="term" value="P:inner mitochondrial membrane organization"/>
    <property type="evidence" value="ECO:0007669"/>
    <property type="project" value="TreeGrafter"/>
</dbReference>
<keyword evidence="3" id="KW-1185">Reference proteome</keyword>
<evidence type="ECO:0000313" key="3">
    <source>
        <dbReference type="Proteomes" id="UP000887567"/>
    </source>
</evidence>
<evidence type="ECO:0000256" key="1">
    <source>
        <dbReference type="SAM" id="Coils"/>
    </source>
</evidence>
<reference evidence="2" key="1">
    <citation type="submission" date="2022-11" db="UniProtKB">
        <authorList>
            <consortium name="EnsemblMetazoa"/>
        </authorList>
    </citation>
    <scope>IDENTIFICATION</scope>
</reference>
<keyword evidence="1" id="KW-0175">Coiled coil</keyword>
<dbReference type="GO" id="GO:0061617">
    <property type="term" value="C:MICOS complex"/>
    <property type="evidence" value="ECO:0007669"/>
    <property type="project" value="TreeGrafter"/>
</dbReference>
<dbReference type="InterPro" id="IPR052632">
    <property type="entry name" value="MICOS_subunit_Mic19"/>
</dbReference>
<dbReference type="EnsemblMetazoa" id="XM_021041605.1">
    <property type="protein sequence ID" value="XP_020897264.1"/>
    <property type="gene ID" value="LOC110236120"/>
</dbReference>
<proteinExistence type="predicted"/>
<protein>
    <recommendedName>
        <fullName evidence="4">MICOS complex subunit MIC19</fullName>
    </recommendedName>
</protein>
<dbReference type="OrthoDB" id="70030at2759"/>
<evidence type="ECO:0008006" key="4">
    <source>
        <dbReference type="Google" id="ProtNLM"/>
    </source>
</evidence>
<sequence length="204" mass="23470">MGSSESTRRVTVERDAESESVGVVRVSERVVRRLQGKKDLPLQSNENLTPEEINKLWRELQSEKAHLEAQRHKLEGLLQQAFEEGRGSVANSEFSENVNTEELGRLKEAYTLKENQLISEIENLKQQNANIDALCEKEFNAAVNEVQEKFRQNHRPAVCSSLQQQVIDCYQQYPQQTLRCSQFVKDFQLCVQKSRLGSLQDAKY</sequence>
<name>A0A913X127_EXADI</name>
<feature type="coiled-coil region" evidence="1">
    <location>
        <begin position="60"/>
        <end position="134"/>
    </location>
</feature>
<evidence type="ECO:0000313" key="2">
    <source>
        <dbReference type="EnsemblMetazoa" id="XP_020897264.1"/>
    </source>
</evidence>